<dbReference type="InterPro" id="IPR018511">
    <property type="entry name" value="Hemolysin-typ_Ca-bd_CS"/>
</dbReference>
<dbReference type="CDD" id="cd10283">
    <property type="entry name" value="MnuA_DNase1-like"/>
    <property type="match status" value="1"/>
</dbReference>
<feature type="compositionally biased region" description="Low complexity" evidence="1">
    <location>
        <begin position="215"/>
        <end position="224"/>
    </location>
</feature>
<dbReference type="CDD" id="cd04486">
    <property type="entry name" value="YhcR_OBF_like"/>
    <property type="match status" value="1"/>
</dbReference>
<dbReference type="InterPro" id="IPR005135">
    <property type="entry name" value="Endo/exonuclease/phosphatase"/>
</dbReference>
<feature type="chain" id="PRO_5040859587" evidence="2">
    <location>
        <begin position="30"/>
        <end position="997"/>
    </location>
</feature>
<keyword evidence="4" id="KW-0255">Endonuclease</keyword>
<accession>A0A9X2C372</accession>
<dbReference type="NCBIfam" id="TIGR03661">
    <property type="entry name" value="T1SS_VCA0849"/>
    <property type="match status" value="1"/>
</dbReference>
<dbReference type="EMBL" id="JAJLJH010000003">
    <property type="protein sequence ID" value="MCK9686930.1"/>
    <property type="molecule type" value="Genomic_DNA"/>
</dbReference>
<dbReference type="InterPro" id="IPR047971">
    <property type="entry name" value="ExeM-like"/>
</dbReference>
<feature type="compositionally biased region" description="Pro residues" evidence="1">
    <location>
        <begin position="225"/>
        <end position="238"/>
    </location>
</feature>
<dbReference type="SUPFAM" id="SSF51120">
    <property type="entry name" value="beta-Roll"/>
    <property type="match status" value="1"/>
</dbReference>
<keyword evidence="5" id="KW-1185">Reference proteome</keyword>
<dbReference type="GO" id="GO:0005615">
    <property type="term" value="C:extracellular space"/>
    <property type="evidence" value="ECO:0007669"/>
    <property type="project" value="InterPro"/>
</dbReference>
<protein>
    <submittedName>
        <fullName evidence="4">ExeM/NucH family extracellular endonuclease</fullName>
    </submittedName>
</protein>
<dbReference type="InterPro" id="IPR001343">
    <property type="entry name" value="Hemolysn_Ca-bd"/>
</dbReference>
<dbReference type="PROSITE" id="PS00330">
    <property type="entry name" value="HEMOLYSIN_CALCIUM"/>
    <property type="match status" value="1"/>
</dbReference>
<evidence type="ECO:0000313" key="5">
    <source>
        <dbReference type="Proteomes" id="UP001139353"/>
    </source>
</evidence>
<evidence type="ECO:0000313" key="4">
    <source>
        <dbReference type="EMBL" id="MCK9686930.1"/>
    </source>
</evidence>
<dbReference type="Proteomes" id="UP001139353">
    <property type="component" value="Unassembled WGS sequence"/>
</dbReference>
<evidence type="ECO:0000256" key="1">
    <source>
        <dbReference type="SAM" id="MobiDB-lite"/>
    </source>
</evidence>
<dbReference type="InterPro" id="IPR036691">
    <property type="entry name" value="Endo/exonu/phosph_ase_sf"/>
</dbReference>
<dbReference type="Pfam" id="PF00353">
    <property type="entry name" value="HemolysinCabind"/>
    <property type="match status" value="1"/>
</dbReference>
<dbReference type="AlphaFoldDB" id="A0A9X2C372"/>
<dbReference type="InterPro" id="IPR011049">
    <property type="entry name" value="Serralysin-like_metalloprot_C"/>
</dbReference>
<comment type="caution">
    <text evidence="4">The sequence shown here is derived from an EMBL/GenBank/DDBJ whole genome shotgun (WGS) entry which is preliminary data.</text>
</comment>
<name>A0A9X2C372_9BURK</name>
<dbReference type="InterPro" id="IPR036415">
    <property type="entry name" value="Lamin_tail_dom_sf"/>
</dbReference>
<dbReference type="Pfam" id="PF03372">
    <property type="entry name" value="Exo_endo_phos"/>
    <property type="match status" value="1"/>
</dbReference>
<dbReference type="InterPro" id="IPR019960">
    <property type="entry name" value="T1SS_VCA0849"/>
</dbReference>
<dbReference type="Gene3D" id="3.60.10.10">
    <property type="entry name" value="Endonuclease/exonuclease/phosphatase"/>
    <property type="match status" value="1"/>
</dbReference>
<dbReference type="PRINTS" id="PR00313">
    <property type="entry name" value="CABNDNGRPT"/>
</dbReference>
<dbReference type="PROSITE" id="PS51841">
    <property type="entry name" value="LTD"/>
    <property type="match status" value="1"/>
</dbReference>
<dbReference type="InterPro" id="IPR001322">
    <property type="entry name" value="Lamin_tail_dom"/>
</dbReference>
<dbReference type="SUPFAM" id="SSF74853">
    <property type="entry name" value="Lamin A/C globular tail domain"/>
    <property type="match status" value="1"/>
</dbReference>
<keyword evidence="2" id="KW-0732">Signal</keyword>
<evidence type="ECO:0000259" key="3">
    <source>
        <dbReference type="PROSITE" id="PS51841"/>
    </source>
</evidence>
<keyword evidence="4" id="KW-0378">Hydrolase</keyword>
<keyword evidence="4" id="KW-0540">Nuclease</keyword>
<dbReference type="NCBIfam" id="NF033681">
    <property type="entry name" value="ExeM_NucH_DNase"/>
    <property type="match status" value="1"/>
</dbReference>
<feature type="signal peptide" evidence="2">
    <location>
        <begin position="1"/>
        <end position="29"/>
    </location>
</feature>
<evidence type="ECO:0000256" key="2">
    <source>
        <dbReference type="SAM" id="SignalP"/>
    </source>
</evidence>
<dbReference type="Gene3D" id="2.150.10.10">
    <property type="entry name" value="Serralysin-like metalloprotease, C-terminal"/>
    <property type="match status" value="1"/>
</dbReference>
<dbReference type="RefSeq" id="WP_275682967.1">
    <property type="nucleotide sequence ID" value="NZ_JAJLJH010000003.1"/>
</dbReference>
<sequence>MLRAIPHRLSAIARGATALLAAVAVPSFASTSGVVISQVFGGNGAAPNAYASDYVELFNAGSTAQSISGWSIQYSSAAGTGTFASNGVTALSGTLQPGQHYLVQLVTTTGNPLPVAGDVANNGLNISGTAGKVVLVNTASGLACNGASSACSAAQLASIVDLVGYGSTANFSEGSPAPAPSSTTAILRVNGGCTDTNNNAADFATGTPLPRNSLTAPAPCSGGTTPPPPPPPAPPPSAPTAAIWQIQGSGATSPYVGQTVTTSGVVTKVNNNGFFLQDPIGDGDPATSDGIFVFTNTAPTVSAGQAVTLTGKVSEFNVGTATNTDTAAHTVTELGGVTNLTVTGSGSVAPLVLSFPFATQDAMERYEGMLVTLAGPFTVQQNYFLGRFGQMTLGTGGRLWTPTNVYRPSADPASQGQLLNADNIRRSIVLDDGSTLQNPNPTPYILSDSSPLAGTSVNMVLAGDTVGAITGVIDYGLTTSSTSDPGAYKIHPTQPVSFTRVSQPGVVDADDVGAANIRVGSANIENFFTTLNDGTNKCPPSNTADDCRGANSASELSRQTNKVVRELAGMNADAIALMELQNNGNTTIQYLVDSLNAYLGATTYARVPFAATGGGTDAIQVGMIYRPSRLSLVGAALSDTAAVNNRAPMAQTFAAANGEKFTLIANHLKSKDCGDATPGPGDADAGDGQGCFNARRVQQADELRAFAARVQSTSGVADTLMVGDFNAYAKEDPVYDLTSNGFVDQIGRYLDKPGSNSYGYSYVFNGSSGRLDQAITSSSLSPKVTGVSEWHINADSPLVIDYNLEFKQPACPTCNPDYTLDTVNTPYRASDHDPIVIGLNLVHAINGTSANDTIVGTAGDDVITGGVGADRLTGNGGRDVFVYTSMRDAADTITDFMPNDDRLDLGALLASIGANASTAVANGVVQWQQSGANTVVLIDADGKAGPAVPHLLVTLLNVNAASIDPVRDFGLGAPAAVTSAVKASVKAAAVRTAVKTK</sequence>
<dbReference type="GO" id="GO:0004519">
    <property type="term" value="F:endonuclease activity"/>
    <property type="evidence" value="ECO:0007669"/>
    <property type="project" value="UniProtKB-KW"/>
</dbReference>
<organism evidence="4 5">
    <name type="scientific">Scleromatobacter humisilvae</name>
    <dbReference type="NCBI Taxonomy" id="2897159"/>
    <lineage>
        <taxon>Bacteria</taxon>
        <taxon>Pseudomonadati</taxon>
        <taxon>Pseudomonadota</taxon>
        <taxon>Betaproteobacteria</taxon>
        <taxon>Burkholderiales</taxon>
        <taxon>Sphaerotilaceae</taxon>
        <taxon>Scleromatobacter</taxon>
    </lineage>
</organism>
<dbReference type="PANTHER" id="PTHR42834:SF1">
    <property type="entry name" value="ENDONUCLEASE_EXONUCLEASE_PHOSPHATASE FAMILY PROTEIN (AFU_ORTHOLOGUE AFUA_3G09210)"/>
    <property type="match status" value="1"/>
</dbReference>
<dbReference type="Pfam" id="PF00932">
    <property type="entry name" value="LTD"/>
    <property type="match status" value="1"/>
</dbReference>
<gene>
    <name evidence="4" type="ORF">LPC04_14555</name>
</gene>
<proteinExistence type="predicted"/>
<dbReference type="PANTHER" id="PTHR42834">
    <property type="entry name" value="ENDONUCLEASE/EXONUCLEASE/PHOSPHATASE FAMILY PROTEIN (AFU_ORTHOLOGUE AFUA_3G09210)"/>
    <property type="match status" value="1"/>
</dbReference>
<reference evidence="4" key="1">
    <citation type="submission" date="2021-11" db="EMBL/GenBank/DDBJ databases">
        <title>BS-T2-15 a new species belonging to the Comamonadaceae family isolated from the soil of a French oak forest.</title>
        <authorList>
            <person name="Mieszkin S."/>
            <person name="Alain K."/>
        </authorList>
    </citation>
    <scope>NUCLEOTIDE SEQUENCE</scope>
    <source>
        <strain evidence="4">BS-T2-15</strain>
    </source>
</reference>
<feature type="domain" description="LTD" evidence="3">
    <location>
        <begin position="24"/>
        <end position="167"/>
    </location>
</feature>
<feature type="region of interest" description="Disordered" evidence="1">
    <location>
        <begin position="198"/>
        <end position="240"/>
    </location>
</feature>
<dbReference type="SUPFAM" id="SSF56219">
    <property type="entry name" value="DNase I-like"/>
    <property type="match status" value="1"/>
</dbReference>
<dbReference type="GO" id="GO:0005509">
    <property type="term" value="F:calcium ion binding"/>
    <property type="evidence" value="ECO:0007669"/>
    <property type="project" value="InterPro"/>
</dbReference>